<keyword evidence="4" id="KW-1133">Transmembrane helix</keyword>
<dbReference type="GO" id="GO:0016020">
    <property type="term" value="C:membrane"/>
    <property type="evidence" value="ECO:0007669"/>
    <property type="project" value="UniProtKB-SubCell"/>
</dbReference>
<dbReference type="Pfam" id="PF13927">
    <property type="entry name" value="Ig_3"/>
    <property type="match status" value="1"/>
</dbReference>
<dbReference type="InterPro" id="IPR003961">
    <property type="entry name" value="FN3_dom"/>
</dbReference>
<dbReference type="InterPro" id="IPR003598">
    <property type="entry name" value="Ig_sub2"/>
</dbReference>
<comment type="caution">
    <text evidence="6">The sequence shown here is derived from an EMBL/GenBank/DDBJ whole genome shotgun (WGS) entry which is preliminary data.</text>
</comment>
<keyword evidence="4" id="KW-0812">Transmembrane</keyword>
<dbReference type="AlphaFoldDB" id="A0AAV1YUG0"/>
<dbReference type="CDD" id="cd00063">
    <property type="entry name" value="FN3"/>
    <property type="match status" value="1"/>
</dbReference>
<dbReference type="SUPFAM" id="SSF48726">
    <property type="entry name" value="Immunoglobulin"/>
    <property type="match status" value="5"/>
</dbReference>
<evidence type="ECO:0000256" key="4">
    <source>
        <dbReference type="SAM" id="Phobius"/>
    </source>
</evidence>
<dbReference type="Proteomes" id="UP001497382">
    <property type="component" value="Unassembled WGS sequence"/>
</dbReference>
<feature type="transmembrane region" description="Helical" evidence="4">
    <location>
        <begin position="663"/>
        <end position="685"/>
    </location>
</feature>
<dbReference type="CDD" id="cd00096">
    <property type="entry name" value="Ig"/>
    <property type="match status" value="1"/>
</dbReference>
<feature type="domain" description="Ig-like" evidence="5">
    <location>
        <begin position="254"/>
        <end position="357"/>
    </location>
</feature>
<dbReference type="InterPro" id="IPR036116">
    <property type="entry name" value="FN3_sf"/>
</dbReference>
<dbReference type="InterPro" id="IPR013162">
    <property type="entry name" value="CD80_C2-set"/>
</dbReference>
<reference evidence="6 7" key="1">
    <citation type="submission" date="2024-04" db="EMBL/GenBank/DDBJ databases">
        <authorList>
            <person name="Rising A."/>
            <person name="Reimegard J."/>
            <person name="Sonavane S."/>
            <person name="Akerstrom W."/>
            <person name="Nylinder S."/>
            <person name="Hedman E."/>
            <person name="Kallberg Y."/>
        </authorList>
    </citation>
    <scope>NUCLEOTIDE SEQUENCE [LARGE SCALE GENOMIC DNA]</scope>
</reference>
<evidence type="ECO:0000256" key="3">
    <source>
        <dbReference type="ARBA" id="ARBA00023157"/>
    </source>
</evidence>
<evidence type="ECO:0000256" key="1">
    <source>
        <dbReference type="ARBA" id="ARBA00004167"/>
    </source>
</evidence>
<feature type="domain" description="Ig-like" evidence="5">
    <location>
        <begin position="35"/>
        <end position="138"/>
    </location>
</feature>
<keyword evidence="2 4" id="KW-0472">Membrane</keyword>
<dbReference type="PANTHER" id="PTHR23278">
    <property type="entry name" value="SIDESTEP PROTEIN"/>
    <property type="match status" value="1"/>
</dbReference>
<dbReference type="SUPFAM" id="SSF49265">
    <property type="entry name" value="Fibronectin type III"/>
    <property type="match status" value="1"/>
</dbReference>
<keyword evidence="7" id="KW-1185">Reference proteome</keyword>
<dbReference type="InterPro" id="IPR007110">
    <property type="entry name" value="Ig-like_dom"/>
</dbReference>
<proteinExistence type="predicted"/>
<gene>
    <name evidence="6" type="ORF">LARSCL_LOCUS1074</name>
</gene>
<dbReference type="EMBL" id="CAXIEN010000006">
    <property type="protein sequence ID" value="CAL1262592.1"/>
    <property type="molecule type" value="Genomic_DNA"/>
</dbReference>
<sequence length="849" mass="94293">MFEQNNLLLQKMMKVLTTTILISTLALLLCEAKVPIREFLAVAGGEARLPCNIAIPKEPDIISLILWYREAPKSPIYTLDFRKGHPDDAKHFPGKMLMGRAHFETNEYPPTLIINKTYVEDEGIYKCRIEYKRARTVTRLVKLIIIVPPQAVVIMDDRGQRLKMQAGPYDEGAYLSLLCEAEGGNPAPIVTWSKDGSLIDDTYFRTSQGSVRNELVILELKRSYSMVELTCQASNTNLTQPLNASVKIELNLKPLSVRITTEPKPLKVGDDLRLDCQTFGSRPNAKIDWWIDNKLIQNEKQSFFVQSSGRNNGPEGNITYSSIHLSPGIDDNGKIVICKAQNQALPHSVIQDTWTLNIHFPPEVSLQLGANIKYSTIKEGNDVYLECVIRANPPVSELTWFFEGVPFYGNSSAGVIISNQSLVLQKVRKEHRGNYKCLAANTEGQGHSLELLLEVRYAPTCKASQKNLYGVGRGEDVNITCEVEADPREVSFRWALNNSVENVELHNFTSKGTRSVLTFTPRTMLEFGAVLCWGQNVVGMQKEPCVSRIIPAGRPDPVRSCVVTNRSHTWLNVECEAGYNGGLPQRFHLDVYNSAVDHLQLNMTSADAPVFSVSNLPPGTPFVFVMYASNEKGKSNSVALMGNTLAIRNQENNAALMSSLSPLVTILLAALGTLLVIGVVALALVQIRRRRPRKAPTPIEEDKVKITKTSKKSCDDLAENTTACPDVVPPNNVCDSESLESAMIKDGQSPDSAKCSKNYRNCVVALKRSWSLKKRCQEKAEIEVSLADLNYRDELTRIPLSPTTIVHQTQWFEEDSKPSSKNAVLIVDEHGEGGATHRSIVPQQSTTPF</sequence>
<dbReference type="SMART" id="SM00409">
    <property type="entry name" value="IG"/>
    <property type="match status" value="4"/>
</dbReference>
<evidence type="ECO:0000313" key="7">
    <source>
        <dbReference type="Proteomes" id="UP001497382"/>
    </source>
</evidence>
<dbReference type="InterPro" id="IPR013783">
    <property type="entry name" value="Ig-like_fold"/>
</dbReference>
<dbReference type="Pfam" id="PF08205">
    <property type="entry name" value="C2-set_2"/>
    <property type="match status" value="1"/>
</dbReference>
<feature type="domain" description="Ig-like" evidence="5">
    <location>
        <begin position="149"/>
        <end position="247"/>
    </location>
</feature>
<accession>A0AAV1YUG0</accession>
<protein>
    <recommendedName>
        <fullName evidence="5">Ig-like domain-containing protein</fullName>
    </recommendedName>
</protein>
<dbReference type="SMART" id="SM00408">
    <property type="entry name" value="IGc2"/>
    <property type="match status" value="2"/>
</dbReference>
<dbReference type="InterPro" id="IPR003599">
    <property type="entry name" value="Ig_sub"/>
</dbReference>
<keyword evidence="3" id="KW-1015">Disulfide bond</keyword>
<evidence type="ECO:0000256" key="2">
    <source>
        <dbReference type="ARBA" id="ARBA00023136"/>
    </source>
</evidence>
<dbReference type="PANTHER" id="PTHR23278:SF19">
    <property type="entry name" value="OBSCURIN"/>
    <property type="match status" value="1"/>
</dbReference>
<dbReference type="Gene3D" id="2.60.40.10">
    <property type="entry name" value="Immunoglobulins"/>
    <property type="match status" value="6"/>
</dbReference>
<organism evidence="6 7">
    <name type="scientific">Larinioides sclopetarius</name>
    <dbReference type="NCBI Taxonomy" id="280406"/>
    <lineage>
        <taxon>Eukaryota</taxon>
        <taxon>Metazoa</taxon>
        <taxon>Ecdysozoa</taxon>
        <taxon>Arthropoda</taxon>
        <taxon>Chelicerata</taxon>
        <taxon>Arachnida</taxon>
        <taxon>Araneae</taxon>
        <taxon>Araneomorphae</taxon>
        <taxon>Entelegynae</taxon>
        <taxon>Araneoidea</taxon>
        <taxon>Araneidae</taxon>
        <taxon>Larinioides</taxon>
    </lineage>
</organism>
<comment type="subcellular location">
    <subcellularLocation>
        <location evidence="1">Membrane</location>
        <topology evidence="1">Single-pass membrane protein</topology>
    </subcellularLocation>
</comment>
<name>A0AAV1YUG0_9ARAC</name>
<evidence type="ECO:0000313" key="6">
    <source>
        <dbReference type="EMBL" id="CAL1262592.1"/>
    </source>
</evidence>
<dbReference type="PROSITE" id="PS50835">
    <property type="entry name" value="IG_LIKE"/>
    <property type="match status" value="5"/>
</dbReference>
<evidence type="ECO:0000259" key="5">
    <source>
        <dbReference type="PROSITE" id="PS50835"/>
    </source>
</evidence>
<feature type="domain" description="Ig-like" evidence="5">
    <location>
        <begin position="459"/>
        <end position="547"/>
    </location>
</feature>
<dbReference type="InterPro" id="IPR036179">
    <property type="entry name" value="Ig-like_dom_sf"/>
</dbReference>
<feature type="domain" description="Ig-like" evidence="5">
    <location>
        <begin position="362"/>
        <end position="454"/>
    </location>
</feature>